<keyword evidence="2 5" id="KW-0812">Transmembrane</keyword>
<reference evidence="6 7" key="1">
    <citation type="submission" date="2016-10" db="EMBL/GenBank/DDBJ databases">
        <authorList>
            <person name="de Groot N.N."/>
        </authorList>
    </citation>
    <scope>NUCLEOTIDE SEQUENCE [LARGE SCALE GENOMIC DNA]</scope>
    <source>
        <strain evidence="6 7">DSM 21799</strain>
    </source>
</reference>
<evidence type="ECO:0000256" key="1">
    <source>
        <dbReference type="ARBA" id="ARBA00004141"/>
    </source>
</evidence>
<evidence type="ECO:0000256" key="2">
    <source>
        <dbReference type="ARBA" id="ARBA00022692"/>
    </source>
</evidence>
<keyword evidence="4 5" id="KW-0472">Membrane</keyword>
<evidence type="ECO:0000313" key="6">
    <source>
        <dbReference type="EMBL" id="SEB84938.1"/>
    </source>
</evidence>
<sequence length="200" mass="21135">MTTLGQYRAGSSILHRLPAGAKLLGLVLLAVVITVPAPAAWNLGGAAVLVIALYLVAGLGLGELWRQVLAIRLLIVFVVAVPLLFMPIPTVLGNAARMVLVLLLAALVTLTTRTSAMLDTVQRALVPFRRLGVNPDRIGLVLALTIRAVPVITGLAEQLRDAQRARGGRLSVRAYVVPLLVQSLRHADDTADALAARGVE</sequence>
<comment type="subcellular location">
    <subcellularLocation>
        <location evidence="1">Membrane</location>
        <topology evidence="1">Multi-pass membrane protein</topology>
    </subcellularLocation>
</comment>
<protein>
    <submittedName>
        <fullName evidence="6">Biotin transport system permease protein</fullName>
    </submittedName>
</protein>
<evidence type="ECO:0000313" key="7">
    <source>
        <dbReference type="Proteomes" id="UP000199183"/>
    </source>
</evidence>
<keyword evidence="7" id="KW-1185">Reference proteome</keyword>
<name>A0A1H4MQI5_9MICO</name>
<dbReference type="GO" id="GO:0005886">
    <property type="term" value="C:plasma membrane"/>
    <property type="evidence" value="ECO:0007669"/>
    <property type="project" value="UniProtKB-ARBA"/>
</dbReference>
<dbReference type="InterPro" id="IPR003339">
    <property type="entry name" value="ABC/ECF_trnsptr_transmembrane"/>
</dbReference>
<evidence type="ECO:0000256" key="3">
    <source>
        <dbReference type="ARBA" id="ARBA00022989"/>
    </source>
</evidence>
<dbReference type="STRING" id="640635.SAMN04489806_1941"/>
<feature type="transmembrane region" description="Helical" evidence="5">
    <location>
        <begin position="98"/>
        <end position="118"/>
    </location>
</feature>
<feature type="transmembrane region" description="Helical" evidence="5">
    <location>
        <begin position="68"/>
        <end position="86"/>
    </location>
</feature>
<feature type="transmembrane region" description="Helical" evidence="5">
    <location>
        <begin position="23"/>
        <end position="56"/>
    </location>
</feature>
<dbReference type="EMBL" id="FNRY01000001">
    <property type="protein sequence ID" value="SEB84938.1"/>
    <property type="molecule type" value="Genomic_DNA"/>
</dbReference>
<dbReference type="PANTHER" id="PTHR33514:SF13">
    <property type="entry name" value="PROTEIN ABCI12, CHLOROPLASTIC"/>
    <property type="match status" value="1"/>
</dbReference>
<dbReference type="PANTHER" id="PTHR33514">
    <property type="entry name" value="PROTEIN ABCI12, CHLOROPLASTIC"/>
    <property type="match status" value="1"/>
</dbReference>
<keyword evidence="3 5" id="KW-1133">Transmembrane helix</keyword>
<evidence type="ECO:0000256" key="4">
    <source>
        <dbReference type="ARBA" id="ARBA00023136"/>
    </source>
</evidence>
<gene>
    <name evidence="6" type="ORF">SAMN04489806_1941</name>
</gene>
<organism evidence="6 7">
    <name type="scientific">Paramicrobacterium humi</name>
    <dbReference type="NCBI Taxonomy" id="640635"/>
    <lineage>
        <taxon>Bacteria</taxon>
        <taxon>Bacillati</taxon>
        <taxon>Actinomycetota</taxon>
        <taxon>Actinomycetes</taxon>
        <taxon>Micrococcales</taxon>
        <taxon>Microbacteriaceae</taxon>
        <taxon>Paramicrobacterium</taxon>
    </lineage>
</organism>
<dbReference type="AlphaFoldDB" id="A0A1H4MQI5"/>
<dbReference type="Proteomes" id="UP000199183">
    <property type="component" value="Unassembled WGS sequence"/>
</dbReference>
<accession>A0A1H4MQI5</accession>
<dbReference type="Pfam" id="PF02361">
    <property type="entry name" value="CbiQ"/>
    <property type="match status" value="1"/>
</dbReference>
<evidence type="ECO:0000256" key="5">
    <source>
        <dbReference type="SAM" id="Phobius"/>
    </source>
</evidence>
<dbReference type="RefSeq" id="WP_176980804.1">
    <property type="nucleotide sequence ID" value="NZ_FNRY01000001.1"/>
</dbReference>
<proteinExistence type="predicted"/>